<dbReference type="PANTHER" id="PTHR38460:SF1">
    <property type="entry name" value="TAUTOMERASE YOLI-RELATED"/>
    <property type="match status" value="1"/>
</dbReference>
<sequence length="275" mass="30945">MAQIIIYGLADTLRPRRQALSEAIHAAAVAELGLPEAKRFHRFIPLEREDFIFPADRSQNYTIIEVSLFAGRSVDTRKRFIHELFERVSTDVGIDPQDLEITLTETPRENWGIRGTTGDELALSYAIEPDQRDEHKVEPATADTSAQDGTPIWCADAPLSGERFEVFSSDRFRLGLTRERISIKIANEYGVDWPLWGPEGLTNESQFPQISDALRARLKAWAHGFNTVYHHDHGWGENIAHAEAHAAEGGILTLRVTEELGQGFNVSLDIWETTV</sequence>
<evidence type="ECO:0000313" key="1">
    <source>
        <dbReference type="EMBL" id="RLP79795.1"/>
    </source>
</evidence>
<dbReference type="Proteomes" id="UP000269438">
    <property type="component" value="Unassembled WGS sequence"/>
</dbReference>
<dbReference type="Gene3D" id="3.30.429.10">
    <property type="entry name" value="Macrophage Migration Inhibitory Factor"/>
    <property type="match status" value="1"/>
</dbReference>
<dbReference type="AlphaFoldDB" id="A0A3L7AIJ2"/>
<comment type="caution">
    <text evidence="1">The sequence shown here is derived from an EMBL/GenBank/DDBJ whole genome shotgun (WGS) entry which is preliminary data.</text>
</comment>
<dbReference type="InterPro" id="IPR037479">
    <property type="entry name" value="Tauto_MSAD"/>
</dbReference>
<dbReference type="InterPro" id="IPR014347">
    <property type="entry name" value="Tautomerase/MIF_sf"/>
</dbReference>
<proteinExistence type="predicted"/>
<evidence type="ECO:0000313" key="2">
    <source>
        <dbReference type="Proteomes" id="UP000269438"/>
    </source>
</evidence>
<name>A0A3L7AIJ2_9MICO</name>
<accession>A0A3L7AIJ2</accession>
<dbReference type="Pfam" id="PF14552">
    <property type="entry name" value="Tautomerase_2"/>
    <property type="match status" value="1"/>
</dbReference>
<reference evidence="1 2" key="1">
    <citation type="submission" date="2018-10" db="EMBL/GenBank/DDBJ databases">
        <authorList>
            <person name="Li J."/>
        </authorList>
    </citation>
    <scope>NUCLEOTIDE SEQUENCE [LARGE SCALE GENOMIC DNA]</scope>
    <source>
        <strain evidence="1 2">JCM 11654</strain>
    </source>
</reference>
<dbReference type="RefSeq" id="WP_121689243.1">
    <property type="nucleotide sequence ID" value="NZ_RCUY01000014.1"/>
</dbReference>
<keyword evidence="2" id="KW-1185">Reference proteome</keyword>
<dbReference type="PANTHER" id="PTHR38460">
    <property type="entry name" value="TAUTOMERASE YOLI-RELATED"/>
    <property type="match status" value="1"/>
</dbReference>
<dbReference type="EMBL" id="RCUY01000014">
    <property type="protein sequence ID" value="RLP79795.1"/>
    <property type="molecule type" value="Genomic_DNA"/>
</dbReference>
<dbReference type="OrthoDB" id="9804765at2"/>
<gene>
    <name evidence="1" type="ORF">D9V34_14695</name>
</gene>
<organism evidence="1 2">
    <name type="scientific">Mycetocola lacteus</name>
    <dbReference type="NCBI Taxonomy" id="76637"/>
    <lineage>
        <taxon>Bacteria</taxon>
        <taxon>Bacillati</taxon>
        <taxon>Actinomycetota</taxon>
        <taxon>Actinomycetes</taxon>
        <taxon>Micrococcales</taxon>
        <taxon>Microbacteriaceae</taxon>
        <taxon>Mycetocola</taxon>
    </lineage>
</organism>
<protein>
    <submittedName>
        <fullName evidence="1">Tautomerase family protein</fullName>
    </submittedName>
</protein>
<dbReference type="SUPFAM" id="SSF55331">
    <property type="entry name" value="Tautomerase/MIF"/>
    <property type="match status" value="1"/>
</dbReference>